<feature type="compositionally biased region" description="Low complexity" evidence="1">
    <location>
        <begin position="413"/>
        <end position="430"/>
    </location>
</feature>
<name>Q09A16_STIAD</name>
<feature type="compositionally biased region" description="Basic and acidic residues" evidence="1">
    <location>
        <begin position="165"/>
        <end position="174"/>
    </location>
</feature>
<protein>
    <submittedName>
        <fullName evidence="2">Uncharacterized protein</fullName>
    </submittedName>
</protein>
<comment type="caution">
    <text evidence="2">The sequence shown here is derived from an EMBL/GenBank/DDBJ whole genome shotgun (WGS) entry which is preliminary data.</text>
</comment>
<organism evidence="2 3">
    <name type="scientific">Stigmatella aurantiaca (strain DW4/3-1)</name>
    <dbReference type="NCBI Taxonomy" id="378806"/>
    <lineage>
        <taxon>Bacteria</taxon>
        <taxon>Pseudomonadati</taxon>
        <taxon>Myxococcota</taxon>
        <taxon>Myxococcia</taxon>
        <taxon>Myxococcales</taxon>
        <taxon>Cystobacterineae</taxon>
        <taxon>Archangiaceae</taxon>
        <taxon>Stigmatella</taxon>
    </lineage>
</organism>
<evidence type="ECO:0000256" key="1">
    <source>
        <dbReference type="SAM" id="MobiDB-lite"/>
    </source>
</evidence>
<accession>Q09A16</accession>
<reference evidence="2 3" key="1">
    <citation type="submission" date="2006-04" db="EMBL/GenBank/DDBJ databases">
        <authorList>
            <person name="Nierman W.C."/>
        </authorList>
    </citation>
    <scope>NUCLEOTIDE SEQUENCE [LARGE SCALE GENOMIC DNA]</scope>
    <source>
        <strain evidence="2 3">DW4/3-1</strain>
    </source>
</reference>
<sequence>MSPGRVVRPAQARVGQLLEATGELGRLEIIPVGQGPGAPGRLGAPVRAAQPTAEPLGDFVRMILHPVVDVALDARRAQHVAERVADPCLLGRLRGVGREGVDPALRELNLPGGRHVGEGLAQPAQEHANVAVRHPWEVIRGELRPREVGRIGMIGHPPGARAHPRREPLEERHPGQQRLVGSRLIELGVEVVLQGDEHLGRGLLGEDLVIGRVVVGCVDVHPRLGVAGAGALSAAHVEPDVRVHLVVDDEVGDAAVAVLAVVEPGQHAEESAIVRWVVGRAEDVEAGSSGGAHPPRARPGRHAIRHGRHHQPPGRPGANGGVHRRVHHEAAPAVLHLARAAGRCLDTGLPVEPRQVHGHAARVVPGHLVGARPEVRLQPLDPVGAARGVGENRRHPRLDPPPRRGARDGGAAHGAEPQQEQQGEQPGNNPRGWVRKGHASTNLP</sequence>
<gene>
    <name evidence="2" type="ORF">STIAU_8780</name>
</gene>
<dbReference type="AlphaFoldDB" id="Q09A16"/>
<feature type="region of interest" description="Disordered" evidence="1">
    <location>
        <begin position="150"/>
        <end position="175"/>
    </location>
</feature>
<evidence type="ECO:0000313" key="3">
    <source>
        <dbReference type="Proteomes" id="UP000032702"/>
    </source>
</evidence>
<evidence type="ECO:0000313" key="2">
    <source>
        <dbReference type="EMBL" id="EAU68577.1"/>
    </source>
</evidence>
<proteinExistence type="predicted"/>
<feature type="region of interest" description="Disordered" evidence="1">
    <location>
        <begin position="382"/>
        <end position="444"/>
    </location>
</feature>
<feature type="compositionally biased region" description="Basic and acidic residues" evidence="1">
    <location>
        <begin position="390"/>
        <end position="407"/>
    </location>
</feature>
<feature type="compositionally biased region" description="Basic residues" evidence="1">
    <location>
        <begin position="295"/>
        <end position="312"/>
    </location>
</feature>
<dbReference type="EMBL" id="AAMD01000015">
    <property type="protein sequence ID" value="EAU68577.1"/>
    <property type="molecule type" value="Genomic_DNA"/>
</dbReference>
<feature type="region of interest" description="Disordered" evidence="1">
    <location>
        <begin position="285"/>
        <end position="322"/>
    </location>
</feature>
<dbReference type="Proteomes" id="UP000032702">
    <property type="component" value="Unassembled WGS sequence"/>
</dbReference>